<gene>
    <name evidence="2" type="ORF">NZD86_24085</name>
    <name evidence="1" type="ORF">NZD86_24385</name>
</gene>
<evidence type="ECO:0000313" key="2">
    <source>
        <dbReference type="EMBL" id="WAH39568.1"/>
    </source>
</evidence>
<dbReference type="EMBL" id="CP104066">
    <property type="protein sequence ID" value="WAH39568.1"/>
    <property type="molecule type" value="Genomic_DNA"/>
</dbReference>
<keyword evidence="3" id="KW-1185">Reference proteome</keyword>
<accession>A0ABY6Z9Z5</accession>
<evidence type="ECO:0000313" key="1">
    <source>
        <dbReference type="EMBL" id="WAH39508.1"/>
    </source>
</evidence>
<sequence length="55" mass="6216">MPNTTITTSPLASVRNVLIQAVHDTYEFEELGGMSPDEVRNWLNDIVMADILRQI</sequence>
<protein>
    <submittedName>
        <fullName evidence="2">Uncharacterized protein</fullName>
    </submittedName>
</protein>
<keyword evidence="2" id="KW-0614">Plasmid</keyword>
<proteinExistence type="predicted"/>
<geneLocation type="plasmid" evidence="2 3">
    <name>unnamed2</name>
</geneLocation>
<dbReference type="Proteomes" id="UP001164803">
    <property type="component" value="Plasmid unnamed2"/>
</dbReference>
<evidence type="ECO:0000313" key="3">
    <source>
        <dbReference type="Proteomes" id="UP001164803"/>
    </source>
</evidence>
<dbReference type="EMBL" id="CP104066">
    <property type="protein sequence ID" value="WAH39508.1"/>
    <property type="molecule type" value="Genomic_DNA"/>
</dbReference>
<organism evidence="2 3">
    <name type="scientific">Alicyclobacillus dauci</name>
    <dbReference type="NCBI Taxonomy" id="1475485"/>
    <lineage>
        <taxon>Bacteria</taxon>
        <taxon>Bacillati</taxon>
        <taxon>Bacillota</taxon>
        <taxon>Bacilli</taxon>
        <taxon>Bacillales</taxon>
        <taxon>Alicyclobacillaceae</taxon>
        <taxon>Alicyclobacillus</taxon>
    </lineage>
</organism>
<reference evidence="2" key="1">
    <citation type="submission" date="2022-08" db="EMBL/GenBank/DDBJ databases">
        <title>Alicyclobacillus dauci DSM2870, complete genome.</title>
        <authorList>
            <person name="Wang Q."/>
            <person name="Cai R."/>
            <person name="Wang Z."/>
        </authorList>
    </citation>
    <scope>NUCLEOTIDE SEQUENCE</scope>
    <source>
        <strain evidence="2">DSM 28700</strain>
        <plasmid evidence="2">unnamed2</plasmid>
    </source>
</reference>
<name>A0ABY6Z9Z5_9BACL</name>
<dbReference type="RefSeq" id="WP_268047151.1">
    <property type="nucleotide sequence ID" value="NZ_CP104066.1"/>
</dbReference>